<accession>A0A1L4D153</accession>
<evidence type="ECO:0000256" key="7">
    <source>
        <dbReference type="SAM" id="Phobius"/>
    </source>
</evidence>
<gene>
    <name evidence="8" type="ORF">AXG55_08370</name>
</gene>
<organism evidence="8 9">
    <name type="scientific">Silvanigrella aquatica</name>
    <dbReference type="NCBI Taxonomy" id="1915309"/>
    <lineage>
        <taxon>Bacteria</taxon>
        <taxon>Pseudomonadati</taxon>
        <taxon>Bdellovibrionota</taxon>
        <taxon>Oligoflexia</taxon>
        <taxon>Silvanigrellales</taxon>
        <taxon>Silvanigrellaceae</taxon>
        <taxon>Silvanigrella</taxon>
    </lineage>
</organism>
<dbReference type="OrthoDB" id="5291349at2"/>
<dbReference type="PANTHER" id="PTHR30606">
    <property type="entry name" value="LIPID A BIOSYNTHESIS LAUROYL ACYLTRANSFERASE"/>
    <property type="match status" value="1"/>
</dbReference>
<dbReference type="Pfam" id="PF03279">
    <property type="entry name" value="Lip_A_acyltrans"/>
    <property type="match status" value="1"/>
</dbReference>
<dbReference type="GO" id="GO:0009247">
    <property type="term" value="P:glycolipid biosynthetic process"/>
    <property type="evidence" value="ECO:0007669"/>
    <property type="project" value="UniProtKB-ARBA"/>
</dbReference>
<evidence type="ECO:0000256" key="6">
    <source>
        <dbReference type="ARBA" id="ARBA00023315"/>
    </source>
</evidence>
<dbReference type="GO" id="GO:0016746">
    <property type="term" value="F:acyltransferase activity"/>
    <property type="evidence" value="ECO:0007669"/>
    <property type="project" value="UniProtKB-KW"/>
</dbReference>
<dbReference type="PANTHER" id="PTHR30606:SF10">
    <property type="entry name" value="PHOSPHATIDYLINOSITOL MANNOSIDE ACYLTRANSFERASE"/>
    <property type="match status" value="1"/>
</dbReference>
<dbReference type="STRING" id="1915309.AXG55_08370"/>
<dbReference type="GO" id="GO:0005886">
    <property type="term" value="C:plasma membrane"/>
    <property type="evidence" value="ECO:0007669"/>
    <property type="project" value="UniProtKB-SubCell"/>
</dbReference>
<dbReference type="EMBL" id="CP017834">
    <property type="protein sequence ID" value="APJ03917.1"/>
    <property type="molecule type" value="Genomic_DNA"/>
</dbReference>
<reference evidence="8 9" key="1">
    <citation type="submission" date="2016-10" db="EMBL/GenBank/DDBJ databases">
        <title>Silvanigrella aquatica sp. nov., isolated from a freshwater lake located in the Black Forest, Germany, description of Silvanigrellaceae fam. nov., Silvanigrellales ord. nov., reclassification of the order Bdellovibrionales in the class Oligoflexia, reclassification of the families Bacteriovoracaceae and Halobacteriovoraceae in the new order Bacteriovoracales ord. nov., and reclassification of the family Pseudobacteriovoracaceae in the order Oligoflexiales.</title>
        <authorList>
            <person name="Hahn M.W."/>
            <person name="Schmidt J."/>
            <person name="Koll U."/>
            <person name="Rohde M."/>
            <person name="Verbag S."/>
            <person name="Pitt A."/>
            <person name="Nakai R."/>
            <person name="Naganuma T."/>
            <person name="Lang E."/>
        </authorList>
    </citation>
    <scope>NUCLEOTIDE SEQUENCE [LARGE SCALE GENOMIC DNA]</scope>
    <source>
        <strain evidence="8 9">MWH-Nonnen-W8red</strain>
    </source>
</reference>
<evidence type="ECO:0000256" key="3">
    <source>
        <dbReference type="ARBA" id="ARBA00022519"/>
    </source>
</evidence>
<keyword evidence="6" id="KW-0012">Acyltransferase</keyword>
<dbReference type="InterPro" id="IPR004960">
    <property type="entry name" value="LipA_acyltrans"/>
</dbReference>
<keyword evidence="3" id="KW-0997">Cell inner membrane</keyword>
<evidence type="ECO:0000313" key="8">
    <source>
        <dbReference type="EMBL" id="APJ03917.1"/>
    </source>
</evidence>
<name>A0A1L4D153_9BACT</name>
<protein>
    <recommendedName>
        <fullName evidence="10">Lipid A biosynthesis lauroyl acyltransferase</fullName>
    </recommendedName>
</protein>
<feature type="transmembrane region" description="Helical" evidence="7">
    <location>
        <begin position="20"/>
        <end position="37"/>
    </location>
</feature>
<sequence length="286" mass="33212">MFLKVFLNCLSYCLNILGHRGIYILSLILAILMFDILKIRRKVILKNLNIAFGETKSLQEKIKIGRKSTISFLQTALELFTAKKLFARTKFILNNENIANELFSQNLGIYTLCIHMGNWEYLCHIGSVKFAPVHVVVKPIGKGTLAKWVEDMRSSIGYRLIDRKSVETPTTQIFNALSKQEVIGFIVDQKRPRGEVVPFFGKDASTNNSLAKLWLRKKAPIIPVIIKRTKIDTHEITFLPEFKMTEDKNLSFEENVTQNTIQMNLLVEEMIRQNPEEYFWMHNRWE</sequence>
<dbReference type="RefSeq" id="WP_148697662.1">
    <property type="nucleotide sequence ID" value="NZ_CP017834.1"/>
</dbReference>
<dbReference type="Proteomes" id="UP000184731">
    <property type="component" value="Chromosome"/>
</dbReference>
<evidence type="ECO:0000256" key="4">
    <source>
        <dbReference type="ARBA" id="ARBA00022679"/>
    </source>
</evidence>
<evidence type="ECO:0000256" key="5">
    <source>
        <dbReference type="ARBA" id="ARBA00023136"/>
    </source>
</evidence>
<proteinExistence type="predicted"/>
<evidence type="ECO:0000256" key="1">
    <source>
        <dbReference type="ARBA" id="ARBA00004533"/>
    </source>
</evidence>
<keyword evidence="4" id="KW-0808">Transferase</keyword>
<keyword evidence="2" id="KW-1003">Cell membrane</keyword>
<keyword evidence="7" id="KW-0812">Transmembrane</keyword>
<evidence type="ECO:0000313" key="9">
    <source>
        <dbReference type="Proteomes" id="UP000184731"/>
    </source>
</evidence>
<keyword evidence="7" id="KW-1133">Transmembrane helix</keyword>
<keyword evidence="5 7" id="KW-0472">Membrane</keyword>
<dbReference type="AlphaFoldDB" id="A0A1L4D153"/>
<keyword evidence="9" id="KW-1185">Reference proteome</keyword>
<evidence type="ECO:0008006" key="10">
    <source>
        <dbReference type="Google" id="ProtNLM"/>
    </source>
</evidence>
<comment type="subcellular location">
    <subcellularLocation>
        <location evidence="1">Cell inner membrane</location>
    </subcellularLocation>
</comment>
<dbReference type="CDD" id="cd07984">
    <property type="entry name" value="LPLAT_LABLAT-like"/>
    <property type="match status" value="1"/>
</dbReference>
<dbReference type="KEGG" id="saqi:AXG55_08370"/>
<evidence type="ECO:0000256" key="2">
    <source>
        <dbReference type="ARBA" id="ARBA00022475"/>
    </source>
</evidence>